<keyword evidence="3" id="KW-0804">Transcription</keyword>
<evidence type="ECO:0000259" key="5">
    <source>
        <dbReference type="PROSITE" id="PS51063"/>
    </source>
</evidence>
<accession>A0A7G8T9C5</accession>
<dbReference type="KEGG" id="cfem:HCR03_16290"/>
<organism evidence="6 7">
    <name type="scientific">Caproicibacter fermentans</name>
    <dbReference type="NCBI Taxonomy" id="2576756"/>
    <lineage>
        <taxon>Bacteria</taxon>
        <taxon>Bacillati</taxon>
        <taxon>Bacillota</taxon>
        <taxon>Clostridia</taxon>
        <taxon>Eubacteriales</taxon>
        <taxon>Acutalibacteraceae</taxon>
        <taxon>Caproicibacter</taxon>
    </lineage>
</organism>
<dbReference type="Pfam" id="PF13545">
    <property type="entry name" value="HTH_Crp_2"/>
    <property type="match status" value="1"/>
</dbReference>
<reference evidence="6 7" key="1">
    <citation type="submission" date="2020-08" db="EMBL/GenBank/DDBJ databases">
        <title>The isolate Caproiciproducens sp. 7D4C2 produces n-caproate at mildly acidic conditions from hexoses: genome and rBOX comparison with related strains and chain-elongating bacteria.</title>
        <authorList>
            <person name="Esquivel-Elizondo S."/>
            <person name="Bagci C."/>
            <person name="Temovska M."/>
            <person name="Jeon B.S."/>
            <person name="Bessarab I."/>
            <person name="Williams R.B.H."/>
            <person name="Huson D.H."/>
            <person name="Angenent L.T."/>
        </authorList>
    </citation>
    <scope>NUCLEOTIDE SEQUENCE [LARGE SCALE GENOMIC DNA]</scope>
    <source>
        <strain evidence="6 7">7D4C2</strain>
    </source>
</reference>
<keyword evidence="2" id="KW-0238">DNA-binding</keyword>
<dbReference type="InterPro" id="IPR012318">
    <property type="entry name" value="HTH_CRP"/>
</dbReference>
<dbReference type="InterPro" id="IPR018490">
    <property type="entry name" value="cNMP-bd_dom_sf"/>
</dbReference>
<protein>
    <submittedName>
        <fullName evidence="6">Crp/Fnr family transcriptional regulator</fullName>
    </submittedName>
</protein>
<evidence type="ECO:0000259" key="4">
    <source>
        <dbReference type="PROSITE" id="PS50042"/>
    </source>
</evidence>
<dbReference type="SUPFAM" id="SSF51206">
    <property type="entry name" value="cAMP-binding domain-like"/>
    <property type="match status" value="1"/>
</dbReference>
<feature type="domain" description="HTH crp-type" evidence="5">
    <location>
        <begin position="150"/>
        <end position="218"/>
    </location>
</feature>
<feature type="domain" description="Cyclic nucleotide-binding" evidence="4">
    <location>
        <begin position="13"/>
        <end position="118"/>
    </location>
</feature>
<evidence type="ECO:0000256" key="1">
    <source>
        <dbReference type="ARBA" id="ARBA00023015"/>
    </source>
</evidence>
<dbReference type="EMBL" id="CP060286">
    <property type="protein sequence ID" value="QNK40216.1"/>
    <property type="molecule type" value="Genomic_DNA"/>
</dbReference>
<keyword evidence="1" id="KW-0805">Transcription regulation</keyword>
<dbReference type="GO" id="GO:0005829">
    <property type="term" value="C:cytosol"/>
    <property type="evidence" value="ECO:0007669"/>
    <property type="project" value="TreeGrafter"/>
</dbReference>
<name>A0A7G8T9C5_9FIRM</name>
<dbReference type="InterPro" id="IPR014710">
    <property type="entry name" value="RmlC-like_jellyroll"/>
</dbReference>
<evidence type="ECO:0000256" key="3">
    <source>
        <dbReference type="ARBA" id="ARBA00023163"/>
    </source>
</evidence>
<dbReference type="CDD" id="cd00038">
    <property type="entry name" value="CAP_ED"/>
    <property type="match status" value="1"/>
</dbReference>
<dbReference type="InterPro" id="IPR050397">
    <property type="entry name" value="Env_Response_Regulators"/>
</dbReference>
<dbReference type="AlphaFoldDB" id="A0A7G8T9C5"/>
<proteinExistence type="predicted"/>
<dbReference type="SMART" id="SM00419">
    <property type="entry name" value="HTH_CRP"/>
    <property type="match status" value="1"/>
</dbReference>
<dbReference type="GO" id="GO:0003677">
    <property type="term" value="F:DNA binding"/>
    <property type="evidence" value="ECO:0007669"/>
    <property type="project" value="UniProtKB-KW"/>
</dbReference>
<gene>
    <name evidence="6" type="ORF">HCR03_16290</name>
</gene>
<dbReference type="Gene3D" id="2.60.120.10">
    <property type="entry name" value="Jelly Rolls"/>
    <property type="match status" value="1"/>
</dbReference>
<dbReference type="InterPro" id="IPR000595">
    <property type="entry name" value="cNMP-bd_dom"/>
</dbReference>
<evidence type="ECO:0000313" key="7">
    <source>
        <dbReference type="Proteomes" id="UP000515909"/>
    </source>
</evidence>
<dbReference type="GO" id="GO:0003700">
    <property type="term" value="F:DNA-binding transcription factor activity"/>
    <property type="evidence" value="ECO:0007669"/>
    <property type="project" value="TreeGrafter"/>
</dbReference>
<dbReference type="PROSITE" id="PS50042">
    <property type="entry name" value="CNMP_BINDING_3"/>
    <property type="match status" value="1"/>
</dbReference>
<dbReference type="Pfam" id="PF00027">
    <property type="entry name" value="cNMP_binding"/>
    <property type="match status" value="1"/>
</dbReference>
<dbReference type="PANTHER" id="PTHR24567">
    <property type="entry name" value="CRP FAMILY TRANSCRIPTIONAL REGULATORY PROTEIN"/>
    <property type="match status" value="1"/>
</dbReference>
<dbReference type="SUPFAM" id="SSF46785">
    <property type="entry name" value="Winged helix' DNA-binding domain"/>
    <property type="match status" value="1"/>
</dbReference>
<dbReference type="PANTHER" id="PTHR24567:SF58">
    <property type="entry name" value="CYCLIC AMP-BINDING REGULATORY PROTEIN"/>
    <property type="match status" value="1"/>
</dbReference>
<sequence>MDNFISFLETVNLFKCFSNNELDKLFQNNLYRTSTYFKDSIVHLQNEKCESLDIILSGTVLVQKIDSDGDLLTICSFSAGEAMGENLLFSHRNFYPMTITAKCDTEILQIKKELIIKLCQENMKFLNGFLQSASDKTLILMGKIKTLALKTIRQCIIEFLLYEYRVQKSTTIKLDMTKKELAEKIGVQRPSLSRELNKMRKDGLIIYDSKQITITDVDLLNKLHIDS</sequence>
<dbReference type="InterPro" id="IPR036390">
    <property type="entry name" value="WH_DNA-bd_sf"/>
</dbReference>
<dbReference type="RefSeq" id="WP_013485809.1">
    <property type="nucleotide sequence ID" value="NZ_CP060286.1"/>
</dbReference>
<evidence type="ECO:0000313" key="6">
    <source>
        <dbReference type="EMBL" id="QNK40216.1"/>
    </source>
</evidence>
<dbReference type="PROSITE" id="PS51063">
    <property type="entry name" value="HTH_CRP_2"/>
    <property type="match status" value="1"/>
</dbReference>
<evidence type="ECO:0000256" key="2">
    <source>
        <dbReference type="ARBA" id="ARBA00023125"/>
    </source>
</evidence>
<dbReference type="Proteomes" id="UP000515909">
    <property type="component" value="Chromosome"/>
</dbReference>